<gene>
    <name evidence="1" type="ORF">BC962_3290</name>
</gene>
<accession>A0A495NX89</accession>
<keyword evidence="2" id="KW-1185">Reference proteome</keyword>
<protein>
    <submittedName>
        <fullName evidence="1">Uncharacterized protein</fullName>
    </submittedName>
</protein>
<dbReference type="Proteomes" id="UP000276282">
    <property type="component" value="Unassembled WGS sequence"/>
</dbReference>
<name>A0A495NX89_9FLAO</name>
<proteinExistence type="predicted"/>
<reference evidence="1 2" key="1">
    <citation type="submission" date="2018-10" db="EMBL/GenBank/DDBJ databases">
        <title>Genomic Encyclopedia of Archaeal and Bacterial Type Strains, Phase II (KMG-II): from individual species to whole genera.</title>
        <authorList>
            <person name="Goeker M."/>
        </authorList>
    </citation>
    <scope>NUCLEOTIDE SEQUENCE [LARGE SCALE GENOMIC DNA]</scope>
    <source>
        <strain evidence="1 2">DSM 19839</strain>
    </source>
</reference>
<sequence length="231" mass="27875">MRDPILDKSSSDLLNDLRNDFEIEFQEKNINYCGVYIKNGKSIIDYNPSTFKVEEINHELLHIWLKRYNYTIGNHIYLIFESKWKLGKIFTKHLCDYIENCFDHNKMYPKYLEMGYEPEKFIRDGHKEQCSINEIRKLHLNFLGKYKADAINRFIGYLISIYADHIDRDYSEHLELLEKKEPVLFKIVTDFWNSWIAFDITSIDPIFNSEMELVENFMTNIEEWIENKKVK</sequence>
<dbReference type="EMBL" id="RBLG01000012">
    <property type="protein sequence ID" value="RKS42476.1"/>
    <property type="molecule type" value="Genomic_DNA"/>
</dbReference>
<evidence type="ECO:0000313" key="1">
    <source>
        <dbReference type="EMBL" id="RKS42476.1"/>
    </source>
</evidence>
<evidence type="ECO:0000313" key="2">
    <source>
        <dbReference type="Proteomes" id="UP000276282"/>
    </source>
</evidence>
<dbReference type="OrthoDB" id="1123391at2"/>
<comment type="caution">
    <text evidence="1">The sequence shown here is derived from an EMBL/GenBank/DDBJ whole genome shotgun (WGS) entry which is preliminary data.</text>
</comment>
<organism evidence="1 2">
    <name type="scientific">Gillisia mitskevichiae</name>
    <dbReference type="NCBI Taxonomy" id="270921"/>
    <lineage>
        <taxon>Bacteria</taxon>
        <taxon>Pseudomonadati</taxon>
        <taxon>Bacteroidota</taxon>
        <taxon>Flavobacteriia</taxon>
        <taxon>Flavobacteriales</taxon>
        <taxon>Flavobacteriaceae</taxon>
        <taxon>Gillisia</taxon>
    </lineage>
</organism>
<dbReference type="AlphaFoldDB" id="A0A495NX89"/>
<dbReference type="RefSeq" id="WP_121347122.1">
    <property type="nucleotide sequence ID" value="NZ_RBLG01000012.1"/>
</dbReference>